<feature type="domain" description="Peptidase M20 dimerisation" evidence="1">
    <location>
        <begin position="186"/>
        <end position="277"/>
    </location>
</feature>
<dbReference type="InterPro" id="IPR036264">
    <property type="entry name" value="Bact_exopeptidase_dim_dom"/>
</dbReference>
<dbReference type="PIRSF" id="PIRSF037227">
    <property type="entry name" value="Aminobenzoyl-glu_utiliz_pB"/>
    <property type="match status" value="1"/>
</dbReference>
<comment type="caution">
    <text evidence="2">The sequence shown here is derived from an EMBL/GenBank/DDBJ whole genome shotgun (WGS) entry which is preliminary data.</text>
</comment>
<gene>
    <name evidence="2" type="ORF">KHM83_00110</name>
</gene>
<dbReference type="InterPro" id="IPR011650">
    <property type="entry name" value="Peptidase_M20_dimer"/>
</dbReference>
<dbReference type="Gene3D" id="3.40.630.10">
    <property type="entry name" value="Zn peptidases"/>
    <property type="match status" value="1"/>
</dbReference>
<evidence type="ECO:0000313" key="2">
    <source>
        <dbReference type="EMBL" id="MBS7525069.1"/>
    </source>
</evidence>
<reference evidence="2 3" key="1">
    <citation type="submission" date="2021-05" db="EMBL/GenBank/DDBJ databases">
        <title>Fusibacter ferrireducens sp. nov., an anaerobic, sulfur- and Fe-reducing bacterium isolated from the mangrove sediment.</title>
        <authorList>
            <person name="Qiu D."/>
        </authorList>
    </citation>
    <scope>NUCLEOTIDE SEQUENCE [LARGE SCALE GENOMIC DNA]</scope>
    <source>
        <strain evidence="2 3">DSM 12116</strain>
    </source>
</reference>
<sequence length="453" mass="49371">MYKNEIKAIMHDKKTEFEKISDMIWDTPELKFKEFNAVSIQKNFFEAHGFLIKENLADIETAFSAEYGSGSPIIAFLGEYDALPKMSQVNDITSKKPVQANGAGHGCGHHLLGTAAMEAAYALKVLMAQYHLKGTVRYYGCPAEEGGSGKAFMVREGVFNDVDAAFSWHPGDATVLINQSLSNARVLFNFKGVSSHAAAAPHLGRSALDAVELMNVGTNYLREHIIPDARIHYAILNAGGDAPNIVPPEAESIYAIRAPKLTQVVEILNRVTNIAKGAALMTETVSSVKVVSAYANLLPNKTLDSILENNINLSLPIKYTTEEIAYAKSFNSLTADSDPENPIKTNLYKFPEHFVPPMSTDVGDVSWLVPTTTLGAPTFARGTQVHNWMAVAQGKSSIAHKGMHFAALVLACSALDILENPDLLKDAHRDLIEARNGDEYKSIIPSDIHPGEF</sequence>
<dbReference type="Gene3D" id="3.30.70.360">
    <property type="match status" value="1"/>
</dbReference>
<dbReference type="PANTHER" id="PTHR30575">
    <property type="entry name" value="PEPTIDASE M20"/>
    <property type="match status" value="1"/>
</dbReference>
<dbReference type="InterPro" id="IPR017145">
    <property type="entry name" value="Aminobenzoyl-glu_utiliz_pB"/>
</dbReference>
<dbReference type="Pfam" id="PF01546">
    <property type="entry name" value="Peptidase_M20"/>
    <property type="match status" value="1"/>
</dbReference>
<dbReference type="InterPro" id="IPR017439">
    <property type="entry name" value="Amidohydrolase"/>
</dbReference>
<evidence type="ECO:0000313" key="3">
    <source>
        <dbReference type="Proteomes" id="UP000746471"/>
    </source>
</evidence>
<dbReference type="SUPFAM" id="SSF55031">
    <property type="entry name" value="Bacterial exopeptidase dimerisation domain"/>
    <property type="match status" value="1"/>
</dbReference>
<keyword evidence="3" id="KW-1185">Reference proteome</keyword>
<dbReference type="InterPro" id="IPR002933">
    <property type="entry name" value="Peptidase_M20"/>
</dbReference>
<dbReference type="PANTHER" id="PTHR30575:SF0">
    <property type="entry name" value="XAA-ARG DIPEPTIDASE"/>
    <property type="match status" value="1"/>
</dbReference>
<accession>A0ABS5PJ09</accession>
<dbReference type="NCBIfam" id="TIGR01891">
    <property type="entry name" value="amidohydrolases"/>
    <property type="match status" value="1"/>
</dbReference>
<dbReference type="InterPro" id="IPR052030">
    <property type="entry name" value="Peptidase_M20/M20A_hydrolases"/>
</dbReference>
<protein>
    <submittedName>
        <fullName evidence="2">Amidohydrolase</fullName>
    </submittedName>
</protein>
<organism evidence="2 3">
    <name type="scientific">Fusibacter paucivorans</name>
    <dbReference type="NCBI Taxonomy" id="76009"/>
    <lineage>
        <taxon>Bacteria</taxon>
        <taxon>Bacillati</taxon>
        <taxon>Bacillota</taxon>
        <taxon>Clostridia</taxon>
        <taxon>Eubacteriales</taxon>
        <taxon>Eubacteriales Family XII. Incertae Sedis</taxon>
        <taxon>Fusibacter</taxon>
    </lineage>
</organism>
<evidence type="ECO:0000259" key="1">
    <source>
        <dbReference type="Pfam" id="PF07687"/>
    </source>
</evidence>
<dbReference type="RefSeq" id="WP_213234859.1">
    <property type="nucleotide sequence ID" value="NZ_JAHBCL010000001.1"/>
</dbReference>
<dbReference type="SUPFAM" id="SSF53187">
    <property type="entry name" value="Zn-dependent exopeptidases"/>
    <property type="match status" value="1"/>
</dbReference>
<dbReference type="Proteomes" id="UP000746471">
    <property type="component" value="Unassembled WGS sequence"/>
</dbReference>
<dbReference type="EMBL" id="JAHBCL010000001">
    <property type="protein sequence ID" value="MBS7525069.1"/>
    <property type="molecule type" value="Genomic_DNA"/>
</dbReference>
<name>A0ABS5PJ09_9FIRM</name>
<proteinExistence type="predicted"/>
<dbReference type="Pfam" id="PF07687">
    <property type="entry name" value="M20_dimer"/>
    <property type="match status" value="1"/>
</dbReference>